<dbReference type="Gene3D" id="3.30.2310.20">
    <property type="entry name" value="RelE-like"/>
    <property type="match status" value="1"/>
</dbReference>
<sequence length="110" mass="13031">MKLRILPEVLEDIEQGAEWYDHCGGKTLGDRFLASFYSYLPEILRDALIHRPVYRQFRRILIKPFSYAVYFRIHEEWVVVVLVWHTARNPTDLKERLEERILGAGASLND</sequence>
<name>A0A7W8DSD8_9BACT</name>
<evidence type="ECO:0000313" key="3">
    <source>
        <dbReference type="Proteomes" id="UP000534294"/>
    </source>
</evidence>
<dbReference type="AlphaFoldDB" id="A0A7W8DSD8"/>
<protein>
    <submittedName>
        <fullName evidence="2">Plasmid stabilization system protein ParE</fullName>
    </submittedName>
</protein>
<dbReference type="EMBL" id="JACHIF010000012">
    <property type="protein sequence ID" value="MBB5040205.1"/>
    <property type="molecule type" value="Genomic_DNA"/>
</dbReference>
<dbReference type="Proteomes" id="UP000534294">
    <property type="component" value="Unassembled WGS sequence"/>
</dbReference>
<accession>A0A7W8DSD8</accession>
<comment type="caution">
    <text evidence="2">The sequence shown here is derived from an EMBL/GenBank/DDBJ whole genome shotgun (WGS) entry which is preliminary data.</text>
</comment>
<keyword evidence="1" id="KW-1277">Toxin-antitoxin system</keyword>
<keyword evidence="3" id="KW-1185">Reference proteome</keyword>
<dbReference type="RefSeq" id="WP_184212750.1">
    <property type="nucleotide sequence ID" value="NZ_JACHIF010000012.1"/>
</dbReference>
<dbReference type="InterPro" id="IPR035093">
    <property type="entry name" value="RelE/ParE_toxin_dom_sf"/>
</dbReference>
<dbReference type="Pfam" id="PF05016">
    <property type="entry name" value="ParE_toxin"/>
    <property type="match status" value="1"/>
</dbReference>
<proteinExistence type="predicted"/>
<evidence type="ECO:0000256" key="1">
    <source>
        <dbReference type="ARBA" id="ARBA00022649"/>
    </source>
</evidence>
<reference evidence="2 3" key="1">
    <citation type="submission" date="2020-08" db="EMBL/GenBank/DDBJ databases">
        <title>Genomic Encyclopedia of Type Strains, Phase IV (KMG-IV): sequencing the most valuable type-strain genomes for metagenomic binning, comparative biology and taxonomic classification.</title>
        <authorList>
            <person name="Goeker M."/>
        </authorList>
    </citation>
    <scope>NUCLEOTIDE SEQUENCE [LARGE SCALE GENOMIC DNA]</scope>
    <source>
        <strain evidence="2 3">DSM 12251</strain>
    </source>
</reference>
<gene>
    <name evidence="2" type="ORF">HNQ64_004486</name>
</gene>
<organism evidence="2 3">
    <name type="scientific">Prosthecobacter dejongeii</name>
    <dbReference type="NCBI Taxonomy" id="48465"/>
    <lineage>
        <taxon>Bacteria</taxon>
        <taxon>Pseudomonadati</taxon>
        <taxon>Verrucomicrobiota</taxon>
        <taxon>Verrucomicrobiia</taxon>
        <taxon>Verrucomicrobiales</taxon>
        <taxon>Verrucomicrobiaceae</taxon>
        <taxon>Prosthecobacter</taxon>
    </lineage>
</organism>
<dbReference type="InterPro" id="IPR007712">
    <property type="entry name" value="RelE/ParE_toxin"/>
</dbReference>
<evidence type="ECO:0000313" key="2">
    <source>
        <dbReference type="EMBL" id="MBB5040205.1"/>
    </source>
</evidence>